<proteinExistence type="predicted"/>
<evidence type="ECO:0000256" key="1">
    <source>
        <dbReference type="SAM" id="MobiDB-lite"/>
    </source>
</evidence>
<keyword evidence="3" id="KW-1185">Reference proteome</keyword>
<dbReference type="EMBL" id="CASHTH010000738">
    <property type="protein sequence ID" value="CAI8006964.1"/>
    <property type="molecule type" value="Genomic_DNA"/>
</dbReference>
<dbReference type="AlphaFoldDB" id="A0AA35R983"/>
<feature type="compositionally biased region" description="Basic and acidic residues" evidence="1">
    <location>
        <begin position="70"/>
        <end position="81"/>
    </location>
</feature>
<dbReference type="Proteomes" id="UP001174909">
    <property type="component" value="Unassembled WGS sequence"/>
</dbReference>
<reference evidence="2" key="1">
    <citation type="submission" date="2023-03" db="EMBL/GenBank/DDBJ databases">
        <authorList>
            <person name="Steffen K."/>
            <person name="Cardenas P."/>
        </authorList>
    </citation>
    <scope>NUCLEOTIDE SEQUENCE</scope>
</reference>
<comment type="caution">
    <text evidence="2">The sequence shown here is derived from an EMBL/GenBank/DDBJ whole genome shotgun (WGS) entry which is preliminary data.</text>
</comment>
<gene>
    <name evidence="2" type="ORF">GBAR_LOCUS4991</name>
</gene>
<organism evidence="2 3">
    <name type="scientific">Geodia barretti</name>
    <name type="common">Barrett's horny sponge</name>
    <dbReference type="NCBI Taxonomy" id="519541"/>
    <lineage>
        <taxon>Eukaryota</taxon>
        <taxon>Metazoa</taxon>
        <taxon>Porifera</taxon>
        <taxon>Demospongiae</taxon>
        <taxon>Heteroscleromorpha</taxon>
        <taxon>Tetractinellida</taxon>
        <taxon>Astrophorina</taxon>
        <taxon>Geodiidae</taxon>
        <taxon>Geodia</taxon>
    </lineage>
</organism>
<accession>A0AA35R983</accession>
<feature type="compositionally biased region" description="Polar residues" evidence="1">
    <location>
        <begin position="1"/>
        <end position="26"/>
    </location>
</feature>
<evidence type="ECO:0000313" key="3">
    <source>
        <dbReference type="Proteomes" id="UP001174909"/>
    </source>
</evidence>
<evidence type="ECO:0000313" key="2">
    <source>
        <dbReference type="EMBL" id="CAI8006964.1"/>
    </source>
</evidence>
<feature type="region of interest" description="Disordered" evidence="1">
    <location>
        <begin position="1"/>
        <end position="87"/>
    </location>
</feature>
<protein>
    <submittedName>
        <fullName evidence="2">Uncharacterized protein</fullName>
    </submittedName>
</protein>
<sequence>MATPISTPPQSRDQCGCSYTGSQGNSKLLPRAAGSRTDVGTEDTRQMLPLEDQEDTRRGGNYTDSQAKPVRYDKDGKERSQCHQHGL</sequence>
<name>A0AA35R983_GEOBA</name>